<keyword evidence="7" id="KW-1185">Reference proteome</keyword>
<proteinExistence type="inferred from homology"/>
<dbReference type="GO" id="GO:0006351">
    <property type="term" value="P:DNA-templated transcription"/>
    <property type="evidence" value="ECO:0007669"/>
    <property type="project" value="TreeGrafter"/>
</dbReference>
<evidence type="ECO:0000313" key="7">
    <source>
        <dbReference type="Proteomes" id="UP000192900"/>
    </source>
</evidence>
<accession>A0A1W6B939</accession>
<reference evidence="6 7" key="1">
    <citation type="submission" date="2017-02" db="EMBL/GenBank/DDBJ databases">
        <title>Complete genome sequence of the drought resistance-promoting endophyte Pantoea alhagi LTYR-11Z.</title>
        <authorList>
            <person name="Zhang L."/>
        </authorList>
    </citation>
    <scope>NUCLEOTIDE SEQUENCE [LARGE SCALE GENOMIC DNA]</scope>
    <source>
        <strain evidence="6 7">LTYR-11Z</strain>
    </source>
</reference>
<dbReference type="KEGG" id="palh:B1H58_17300"/>
<keyword evidence="3" id="KW-0238">DNA-binding</keyword>
<dbReference type="SUPFAM" id="SSF46785">
    <property type="entry name" value="Winged helix' DNA-binding domain"/>
    <property type="match status" value="1"/>
</dbReference>
<dbReference type="RefSeq" id="WP_085071679.1">
    <property type="nucleotide sequence ID" value="NZ_CP019706.1"/>
</dbReference>
<dbReference type="GO" id="GO:0043565">
    <property type="term" value="F:sequence-specific DNA binding"/>
    <property type="evidence" value="ECO:0007669"/>
    <property type="project" value="TreeGrafter"/>
</dbReference>
<dbReference type="GO" id="GO:0003700">
    <property type="term" value="F:DNA-binding transcription factor activity"/>
    <property type="evidence" value="ECO:0007669"/>
    <property type="project" value="InterPro"/>
</dbReference>
<evidence type="ECO:0000256" key="3">
    <source>
        <dbReference type="ARBA" id="ARBA00023125"/>
    </source>
</evidence>
<dbReference type="Gene3D" id="3.40.190.10">
    <property type="entry name" value="Periplasmic binding protein-like II"/>
    <property type="match status" value="2"/>
</dbReference>
<keyword evidence="2" id="KW-0805">Transcription regulation</keyword>
<dbReference type="STRING" id="1891675.B1H58_17300"/>
<dbReference type="PROSITE" id="PS50931">
    <property type="entry name" value="HTH_LYSR"/>
    <property type="match status" value="1"/>
</dbReference>
<dbReference type="OrthoDB" id="5526340at2"/>
<sequence>MVHQPLPLNAVHAFLITARHLNLTRAADELCLTQGAVSRKIAALEKWLGFALFDRHARGLRLTTRGAALLPQLQQGYELMRSATEQARQQPDNALRLRAPSCVMRWLLPRLVQLEQQHPDLHVKLTTTLAHKDQLENFDAAIVYGTTPTGSHLLFEERLTPVMAAALLDNRPLTVADLAGFTFLHPNNDERDWQLWLQAQEVKLPMRRNQHFATMDLAIGAAIQGFGVTVADITLVKSDLAAQRLIAPFTSAVRTGATYSLISREGKETPPHLTTLVAWLCQPTNQSAP</sequence>
<organism evidence="6 7">
    <name type="scientific">Pantoea alhagi</name>
    <dbReference type="NCBI Taxonomy" id="1891675"/>
    <lineage>
        <taxon>Bacteria</taxon>
        <taxon>Pseudomonadati</taxon>
        <taxon>Pseudomonadota</taxon>
        <taxon>Gammaproteobacteria</taxon>
        <taxon>Enterobacterales</taxon>
        <taxon>Erwiniaceae</taxon>
        <taxon>Pantoea</taxon>
    </lineage>
</organism>
<dbReference type="Pfam" id="PF00126">
    <property type="entry name" value="HTH_1"/>
    <property type="match status" value="1"/>
</dbReference>
<dbReference type="SUPFAM" id="SSF53850">
    <property type="entry name" value="Periplasmic binding protein-like II"/>
    <property type="match status" value="1"/>
</dbReference>
<dbReference type="InterPro" id="IPR058163">
    <property type="entry name" value="LysR-type_TF_proteobact-type"/>
</dbReference>
<protein>
    <submittedName>
        <fullName evidence="6">LysR family transcriptional regulator</fullName>
    </submittedName>
</protein>
<gene>
    <name evidence="6" type="ORF">B1H58_17300</name>
</gene>
<evidence type="ECO:0000313" key="6">
    <source>
        <dbReference type="EMBL" id="ARJ43625.1"/>
    </source>
</evidence>
<dbReference type="PRINTS" id="PR00039">
    <property type="entry name" value="HTHLYSR"/>
</dbReference>
<dbReference type="InterPro" id="IPR036388">
    <property type="entry name" value="WH-like_DNA-bd_sf"/>
</dbReference>
<dbReference type="InterPro" id="IPR005119">
    <property type="entry name" value="LysR_subst-bd"/>
</dbReference>
<dbReference type="InterPro" id="IPR000847">
    <property type="entry name" value="LysR_HTH_N"/>
</dbReference>
<comment type="similarity">
    <text evidence="1">Belongs to the LysR transcriptional regulatory family.</text>
</comment>
<evidence type="ECO:0000256" key="4">
    <source>
        <dbReference type="ARBA" id="ARBA00023163"/>
    </source>
</evidence>
<name>A0A1W6B939_9GAMM</name>
<evidence type="ECO:0000256" key="2">
    <source>
        <dbReference type="ARBA" id="ARBA00023015"/>
    </source>
</evidence>
<dbReference type="PANTHER" id="PTHR30537">
    <property type="entry name" value="HTH-TYPE TRANSCRIPTIONAL REGULATOR"/>
    <property type="match status" value="1"/>
</dbReference>
<evidence type="ECO:0000256" key="1">
    <source>
        <dbReference type="ARBA" id="ARBA00009437"/>
    </source>
</evidence>
<dbReference type="PANTHER" id="PTHR30537:SF26">
    <property type="entry name" value="GLYCINE CLEAVAGE SYSTEM TRANSCRIPTIONAL ACTIVATOR"/>
    <property type="match status" value="1"/>
</dbReference>
<dbReference type="Gene3D" id="1.10.10.10">
    <property type="entry name" value="Winged helix-like DNA-binding domain superfamily/Winged helix DNA-binding domain"/>
    <property type="match status" value="1"/>
</dbReference>
<dbReference type="InterPro" id="IPR036390">
    <property type="entry name" value="WH_DNA-bd_sf"/>
</dbReference>
<dbReference type="Pfam" id="PF03466">
    <property type="entry name" value="LysR_substrate"/>
    <property type="match status" value="1"/>
</dbReference>
<dbReference type="CDD" id="cd08432">
    <property type="entry name" value="PBP2_GcdR_TrpI_HvrB_AmpR_like"/>
    <property type="match status" value="1"/>
</dbReference>
<feature type="domain" description="HTH lysR-type" evidence="5">
    <location>
        <begin position="6"/>
        <end position="63"/>
    </location>
</feature>
<keyword evidence="4" id="KW-0804">Transcription</keyword>
<dbReference type="AlphaFoldDB" id="A0A1W6B939"/>
<dbReference type="EMBL" id="CP019706">
    <property type="protein sequence ID" value="ARJ43625.1"/>
    <property type="molecule type" value="Genomic_DNA"/>
</dbReference>
<evidence type="ECO:0000259" key="5">
    <source>
        <dbReference type="PROSITE" id="PS50931"/>
    </source>
</evidence>
<dbReference type="Proteomes" id="UP000192900">
    <property type="component" value="Chromosome"/>
</dbReference>